<dbReference type="Pfam" id="PF02597">
    <property type="entry name" value="ThiS"/>
    <property type="match status" value="1"/>
</dbReference>
<dbReference type="InterPro" id="IPR012675">
    <property type="entry name" value="Beta-grasp_dom_sf"/>
</dbReference>
<reference evidence="1 2" key="1">
    <citation type="submission" date="2019-02" db="EMBL/GenBank/DDBJ databases">
        <title>Deep-cultivation of Planctomycetes and their phenomic and genomic characterization uncovers novel biology.</title>
        <authorList>
            <person name="Wiegand S."/>
            <person name="Jogler M."/>
            <person name="Boedeker C."/>
            <person name="Pinto D."/>
            <person name="Vollmers J."/>
            <person name="Rivas-Marin E."/>
            <person name="Kohn T."/>
            <person name="Peeters S.H."/>
            <person name="Heuer A."/>
            <person name="Rast P."/>
            <person name="Oberbeckmann S."/>
            <person name="Bunk B."/>
            <person name="Jeske O."/>
            <person name="Meyerdierks A."/>
            <person name="Storesund J.E."/>
            <person name="Kallscheuer N."/>
            <person name="Luecker S."/>
            <person name="Lage O.M."/>
            <person name="Pohl T."/>
            <person name="Merkel B.J."/>
            <person name="Hornburger P."/>
            <person name="Mueller R.-W."/>
            <person name="Bruemmer F."/>
            <person name="Labrenz M."/>
            <person name="Spormann A.M."/>
            <person name="Op den Camp H."/>
            <person name="Overmann J."/>
            <person name="Amann R."/>
            <person name="Jetten M.S.M."/>
            <person name="Mascher T."/>
            <person name="Medema M.H."/>
            <person name="Devos D.P."/>
            <person name="Kaster A.-K."/>
            <person name="Ovreas L."/>
            <person name="Rohde M."/>
            <person name="Galperin M.Y."/>
            <person name="Jogler C."/>
        </authorList>
    </citation>
    <scope>NUCLEOTIDE SEQUENCE [LARGE SCALE GENOMIC DNA]</scope>
    <source>
        <strain evidence="1 2">Mal4</strain>
    </source>
</reference>
<dbReference type="RefSeq" id="WP_145369345.1">
    <property type="nucleotide sequence ID" value="NZ_CP036275.1"/>
</dbReference>
<accession>A0A517Z6A7</accession>
<dbReference type="PANTHER" id="PTHR38031">
    <property type="entry name" value="SULFUR CARRIER PROTEIN SLR0821-RELATED"/>
    <property type="match status" value="1"/>
</dbReference>
<dbReference type="KEGG" id="mri:Mal4_23370"/>
<dbReference type="SUPFAM" id="SSF54285">
    <property type="entry name" value="MoaD/ThiS"/>
    <property type="match status" value="1"/>
</dbReference>
<dbReference type="AlphaFoldDB" id="A0A517Z6A7"/>
<dbReference type="Proteomes" id="UP000320496">
    <property type="component" value="Chromosome"/>
</dbReference>
<proteinExistence type="predicted"/>
<gene>
    <name evidence="1" type="ORF">Mal4_23370</name>
</gene>
<protein>
    <submittedName>
        <fullName evidence="1">ThiS family protein</fullName>
    </submittedName>
</protein>
<dbReference type="Gene3D" id="3.10.20.30">
    <property type="match status" value="1"/>
</dbReference>
<evidence type="ECO:0000313" key="2">
    <source>
        <dbReference type="Proteomes" id="UP000320496"/>
    </source>
</evidence>
<evidence type="ECO:0000313" key="1">
    <source>
        <dbReference type="EMBL" id="QDU38017.1"/>
    </source>
</evidence>
<dbReference type="InterPro" id="IPR003749">
    <property type="entry name" value="ThiS/MoaD-like"/>
</dbReference>
<dbReference type="InterPro" id="IPR016155">
    <property type="entry name" value="Mopterin_synth/thiamin_S_b"/>
</dbReference>
<dbReference type="PANTHER" id="PTHR38031:SF1">
    <property type="entry name" value="SULFUR CARRIER PROTEIN CYSO"/>
    <property type="match status" value="1"/>
</dbReference>
<dbReference type="InterPro" id="IPR052045">
    <property type="entry name" value="Sulfur_Carrier/Prot_Modifier"/>
</dbReference>
<organism evidence="1 2">
    <name type="scientific">Maioricimonas rarisocia</name>
    <dbReference type="NCBI Taxonomy" id="2528026"/>
    <lineage>
        <taxon>Bacteria</taxon>
        <taxon>Pseudomonadati</taxon>
        <taxon>Planctomycetota</taxon>
        <taxon>Planctomycetia</taxon>
        <taxon>Planctomycetales</taxon>
        <taxon>Planctomycetaceae</taxon>
        <taxon>Maioricimonas</taxon>
    </lineage>
</organism>
<name>A0A517Z6A7_9PLAN</name>
<sequence>MATVTAAPALSRWINDRPAQAGPATWTVEGQTVREVLDRLFEQQQQLRGYVLDEQGQVRHHVAVFVDGIAIDDKRSLATPVTPQSEIYLFQALSGG</sequence>
<keyword evidence="2" id="KW-1185">Reference proteome</keyword>
<dbReference type="EMBL" id="CP036275">
    <property type="protein sequence ID" value="QDU38017.1"/>
    <property type="molecule type" value="Genomic_DNA"/>
</dbReference>
<dbReference type="OrthoDB" id="9156098at2"/>